<name>A0ABU3VQH0_9EURY</name>
<comment type="cofactor">
    <cofactor evidence="1">
        <name>[4Fe-4S] cluster</name>
        <dbReference type="ChEBI" id="CHEBI:49883"/>
    </cofactor>
</comment>
<reference evidence="15 16" key="1">
    <citation type="submission" date="2023-06" db="EMBL/GenBank/DDBJ databases">
        <title>Genome sequence of Methanimicrococcus sp. At1.</title>
        <authorList>
            <person name="Protasov E."/>
            <person name="Platt K."/>
            <person name="Poehlein A."/>
            <person name="Daniel R."/>
            <person name="Brune A."/>
        </authorList>
    </citation>
    <scope>NUCLEOTIDE SEQUENCE [LARGE SCALE GENOMIC DNA]</scope>
    <source>
        <strain evidence="15 16">At1</strain>
    </source>
</reference>
<dbReference type="Gene3D" id="3.90.320.10">
    <property type="match status" value="1"/>
</dbReference>
<keyword evidence="11 13" id="KW-0051">Antiviral defense</keyword>
<evidence type="ECO:0000256" key="10">
    <source>
        <dbReference type="ARBA" id="ARBA00023014"/>
    </source>
</evidence>
<keyword evidence="9 13" id="KW-0408">Iron</keyword>
<keyword evidence="7 13" id="KW-0378">Hydrolase</keyword>
<evidence type="ECO:0000256" key="13">
    <source>
        <dbReference type="RuleBase" id="RU365022"/>
    </source>
</evidence>
<evidence type="ECO:0000256" key="1">
    <source>
        <dbReference type="ARBA" id="ARBA00001966"/>
    </source>
</evidence>
<comment type="caution">
    <text evidence="15">The sequence shown here is derived from an EMBL/GenBank/DDBJ whole genome shotgun (WGS) entry which is preliminary data.</text>
</comment>
<keyword evidence="6 13" id="KW-0479">Metal-binding</keyword>
<dbReference type="PANTHER" id="PTHR36531">
    <property type="entry name" value="CRISPR-ASSOCIATED EXONUCLEASE CAS4"/>
    <property type="match status" value="1"/>
</dbReference>
<feature type="domain" description="DUF83" evidence="14">
    <location>
        <begin position="12"/>
        <end position="199"/>
    </location>
</feature>
<proteinExistence type="inferred from homology"/>
<evidence type="ECO:0000256" key="7">
    <source>
        <dbReference type="ARBA" id="ARBA00022801"/>
    </source>
</evidence>
<dbReference type="InterPro" id="IPR011604">
    <property type="entry name" value="PDDEXK-like_dom_sf"/>
</dbReference>
<keyword evidence="16" id="KW-1185">Reference proteome</keyword>
<protein>
    <recommendedName>
        <fullName evidence="4 13">CRISPR-associated exonuclease Cas4</fullName>
        <ecNumber evidence="3 13">3.1.12.1</ecNumber>
    </recommendedName>
</protein>
<evidence type="ECO:0000256" key="8">
    <source>
        <dbReference type="ARBA" id="ARBA00022839"/>
    </source>
</evidence>
<dbReference type="PANTHER" id="PTHR36531:SF6">
    <property type="entry name" value="DNA REPLICATION ATP-DEPENDENT HELICASE_NUCLEASE DNA2"/>
    <property type="match status" value="1"/>
</dbReference>
<keyword evidence="8 13" id="KW-0269">Exonuclease</keyword>
<dbReference type="RefSeq" id="WP_318785971.1">
    <property type="nucleotide sequence ID" value="NZ_JAWDKC010000019.1"/>
</dbReference>
<evidence type="ECO:0000313" key="15">
    <source>
        <dbReference type="EMBL" id="MDV0445550.1"/>
    </source>
</evidence>
<evidence type="ECO:0000313" key="16">
    <source>
        <dbReference type="Proteomes" id="UP001272052"/>
    </source>
</evidence>
<dbReference type="Proteomes" id="UP001272052">
    <property type="component" value="Unassembled WGS sequence"/>
</dbReference>
<evidence type="ECO:0000256" key="9">
    <source>
        <dbReference type="ARBA" id="ARBA00023004"/>
    </source>
</evidence>
<comment type="cofactor">
    <cofactor evidence="13">
        <name>iron-sulfur cluster</name>
        <dbReference type="ChEBI" id="CHEBI:30408"/>
    </cofactor>
</comment>
<dbReference type="Pfam" id="PF01930">
    <property type="entry name" value="Cas_Cas4"/>
    <property type="match status" value="1"/>
</dbReference>
<dbReference type="InterPro" id="IPR051827">
    <property type="entry name" value="Cas4_exonuclease"/>
</dbReference>
<keyword evidence="12 13" id="KW-0464">Manganese</keyword>
<comment type="function">
    <text evidence="13">CRISPR (clustered regularly interspaced short palindromic repeat) is an adaptive immune system that provides protection against mobile genetic elements (viruses, transposable elements and conjugative plasmids). CRISPR clusters contain sequences complementary to antecedent mobile elements and target invading nucleic acids. CRISPR clusters are transcribed and processed into CRISPR RNA (crRNA).</text>
</comment>
<dbReference type="NCBIfam" id="TIGR00372">
    <property type="entry name" value="cas4"/>
    <property type="match status" value="1"/>
</dbReference>
<organism evidence="15 16">
    <name type="scientific">Methanimicrococcus hacksteinii</name>
    <dbReference type="NCBI Taxonomy" id="3028293"/>
    <lineage>
        <taxon>Archaea</taxon>
        <taxon>Methanobacteriati</taxon>
        <taxon>Methanobacteriota</taxon>
        <taxon>Stenosarchaea group</taxon>
        <taxon>Methanomicrobia</taxon>
        <taxon>Methanosarcinales</taxon>
        <taxon>Methanosarcinaceae</taxon>
        <taxon>Methanimicrococcus</taxon>
    </lineage>
</organism>
<evidence type="ECO:0000256" key="11">
    <source>
        <dbReference type="ARBA" id="ARBA00023118"/>
    </source>
</evidence>
<evidence type="ECO:0000256" key="2">
    <source>
        <dbReference type="ARBA" id="ARBA00009189"/>
    </source>
</evidence>
<dbReference type="InterPro" id="IPR013343">
    <property type="entry name" value="CRISPR-assoc_prot_Cas4"/>
</dbReference>
<dbReference type="EC" id="3.1.12.1" evidence="3 13"/>
<evidence type="ECO:0000259" key="14">
    <source>
        <dbReference type="Pfam" id="PF01930"/>
    </source>
</evidence>
<keyword evidence="10 13" id="KW-0411">Iron-sulfur</keyword>
<evidence type="ECO:0000256" key="12">
    <source>
        <dbReference type="ARBA" id="ARBA00023211"/>
    </source>
</evidence>
<gene>
    <name evidence="15" type="ORF">MmiAt1_11330</name>
</gene>
<keyword evidence="5 13" id="KW-0540">Nuclease</keyword>
<accession>A0ABU3VQH0</accession>
<evidence type="ECO:0000256" key="4">
    <source>
        <dbReference type="ARBA" id="ARBA00020049"/>
    </source>
</evidence>
<sequence length="223" mass="26181">MLYTQDELLMLSNIQHFSFCKRQWAFIVIENQWIDNKLTVEGQNLHRKADDETFIEMRNDVIVTRAVPIVSYELGLSGKCDVVEFHKNENGINLPGRSGKYIPIPIEYKHGSKKVNDIDIVQLCAQCMCLEEMLHVNIPTGHMFYHKTRRREEVQLTEELRNKVRSLCLEMHEAFRAGRSYPAERKNGCKNCSFYDMCLPESFSKRKNVQEYINENLKMINEV</sequence>
<dbReference type="InterPro" id="IPR022765">
    <property type="entry name" value="Dna2/Cas4_DUF83"/>
</dbReference>
<evidence type="ECO:0000256" key="5">
    <source>
        <dbReference type="ARBA" id="ARBA00022722"/>
    </source>
</evidence>
<dbReference type="EMBL" id="JAWDKC010000019">
    <property type="protein sequence ID" value="MDV0445550.1"/>
    <property type="molecule type" value="Genomic_DNA"/>
</dbReference>
<evidence type="ECO:0000256" key="3">
    <source>
        <dbReference type="ARBA" id="ARBA00012768"/>
    </source>
</evidence>
<comment type="similarity">
    <text evidence="2 13">Belongs to the CRISPR-associated exonuclease Cas4 family.</text>
</comment>
<comment type="cofactor">
    <cofactor evidence="13">
        <name>Mg(2+)</name>
        <dbReference type="ChEBI" id="CHEBI:18420"/>
    </cofactor>
    <cofactor evidence="13">
        <name>Mn(2+)</name>
        <dbReference type="ChEBI" id="CHEBI:29035"/>
    </cofactor>
    <text evidence="13">Mg(2+) or Mn(2+) required for ssDNA cleavage activity.</text>
</comment>
<evidence type="ECO:0000256" key="6">
    <source>
        <dbReference type="ARBA" id="ARBA00022723"/>
    </source>
</evidence>